<name>A0A8F3FNR1_9ASTR</name>
<dbReference type="EC" id="2.7.7.6" evidence="9"/>
<dbReference type="NCBIfam" id="TIGR02388">
    <property type="entry name" value="rpoC2_cyan"/>
    <property type="match status" value="1"/>
</dbReference>
<dbReference type="FunFam" id="1.10.1790.20:FF:000002">
    <property type="entry name" value="DNA-directed RNA polymerase subunit beta"/>
    <property type="match status" value="1"/>
</dbReference>
<accession>A0A8F3FNR1</accession>
<comment type="catalytic activity">
    <reaction evidence="9">
        <text>RNA(n) + a ribonucleoside 5'-triphosphate = RNA(n+1) + diphosphate</text>
        <dbReference type="Rhea" id="RHEA:21248"/>
        <dbReference type="Rhea" id="RHEA-COMP:14527"/>
        <dbReference type="Rhea" id="RHEA-COMP:17342"/>
        <dbReference type="ChEBI" id="CHEBI:33019"/>
        <dbReference type="ChEBI" id="CHEBI:61557"/>
        <dbReference type="ChEBI" id="CHEBI:140395"/>
        <dbReference type="EC" id="2.7.7.6"/>
    </reaction>
</comment>
<evidence type="ECO:0000256" key="5">
    <source>
        <dbReference type="ARBA" id="ARBA00022695"/>
    </source>
</evidence>
<dbReference type="Gene3D" id="1.10.132.30">
    <property type="match status" value="1"/>
</dbReference>
<evidence type="ECO:0000256" key="4">
    <source>
        <dbReference type="ARBA" id="ARBA00022679"/>
    </source>
</evidence>
<evidence type="ECO:0000256" key="9">
    <source>
        <dbReference type="HAMAP-Rule" id="MF_01324"/>
    </source>
</evidence>
<feature type="binding site" evidence="9">
    <location>
        <position position="300"/>
    </location>
    <ligand>
        <name>Zn(2+)</name>
        <dbReference type="ChEBI" id="CHEBI:29105"/>
    </ligand>
</feature>
<comment type="cofactor">
    <cofactor evidence="9">
        <name>Zn(2+)</name>
        <dbReference type="ChEBI" id="CHEBI:29105"/>
    </cofactor>
    <text evidence="9">Binds 1 Zn(2+) ion per subunit.</text>
</comment>
<dbReference type="Gene3D" id="1.10.150.390">
    <property type="match status" value="1"/>
</dbReference>
<evidence type="ECO:0000256" key="6">
    <source>
        <dbReference type="ARBA" id="ARBA00022723"/>
    </source>
</evidence>
<keyword evidence="1 9" id="KW-0240">DNA-directed RNA polymerase</keyword>
<keyword evidence="7 9" id="KW-0862">Zinc</keyword>
<feature type="binding site" evidence="9">
    <location>
        <position position="303"/>
    </location>
    <ligand>
        <name>Zn(2+)</name>
        <dbReference type="ChEBI" id="CHEBI:29105"/>
    </ligand>
</feature>
<protein>
    <recommendedName>
        <fullName evidence="9">DNA-directed RNA polymerase subunit beta''</fullName>
        <ecNumber evidence="9">2.7.7.6</ecNumber>
    </recommendedName>
    <alternativeName>
        <fullName evidence="9">PEP</fullName>
    </alternativeName>
    <alternativeName>
        <fullName evidence="9">Plastid-encoded RNA polymerase subunit beta''</fullName>
        <shortName evidence="9">RNA polymerase subunit beta''</shortName>
    </alternativeName>
</protein>
<evidence type="ECO:0000256" key="2">
    <source>
        <dbReference type="ARBA" id="ARBA00022528"/>
    </source>
</evidence>
<evidence type="ECO:0000256" key="3">
    <source>
        <dbReference type="ARBA" id="ARBA00022640"/>
    </source>
</evidence>
<reference evidence="12" key="1">
    <citation type="journal article" date="2020" name="PLoS ONE">
        <title>Comparative analysis of plastid genomes within the Campanulaceae and phylogenetic implications.</title>
        <authorList>
            <person name="Li C.J."/>
            <person name="Wang R.N."/>
            <person name="Li D.Z."/>
        </authorList>
    </citation>
    <scope>NUCLEOTIDE SEQUENCE</scope>
</reference>
<dbReference type="InterPro" id="IPR007083">
    <property type="entry name" value="RNA_pol_Rpb1_4"/>
</dbReference>
<keyword evidence="8 9" id="KW-0804">Transcription</keyword>
<dbReference type="GO" id="GO:0009507">
    <property type="term" value="C:chloroplast"/>
    <property type="evidence" value="ECO:0007669"/>
    <property type="project" value="UniProtKB-SubCell"/>
</dbReference>
<feature type="binding site" evidence="9">
    <location>
        <position position="220"/>
    </location>
    <ligand>
        <name>Zn(2+)</name>
        <dbReference type="ChEBI" id="CHEBI:29105"/>
    </ligand>
</feature>
<dbReference type="GO" id="GO:0003677">
    <property type="term" value="F:DNA binding"/>
    <property type="evidence" value="ECO:0007669"/>
    <property type="project" value="UniProtKB-UniRule"/>
</dbReference>
<dbReference type="CDD" id="cd02655">
    <property type="entry name" value="RNAP_beta'_C"/>
    <property type="match status" value="1"/>
</dbReference>
<dbReference type="GO" id="GO:0008270">
    <property type="term" value="F:zinc ion binding"/>
    <property type="evidence" value="ECO:0007669"/>
    <property type="project" value="UniProtKB-UniRule"/>
</dbReference>
<evidence type="ECO:0000256" key="1">
    <source>
        <dbReference type="ARBA" id="ARBA00022478"/>
    </source>
</evidence>
<feature type="domain" description="RNA polymerase Rpb1" evidence="11">
    <location>
        <begin position="93"/>
        <end position="157"/>
    </location>
</feature>
<keyword evidence="5 9" id="KW-0548">Nucleotidyltransferase</keyword>
<dbReference type="FunFam" id="1.10.132.30:FF:000002">
    <property type="entry name" value="DNA-directed RNA polymerase subunit beta"/>
    <property type="match status" value="1"/>
</dbReference>
<feature type="binding site" evidence="9">
    <location>
        <position position="293"/>
    </location>
    <ligand>
        <name>Zn(2+)</name>
        <dbReference type="ChEBI" id="CHEBI:29105"/>
    </ligand>
</feature>
<dbReference type="GO" id="GO:0000428">
    <property type="term" value="C:DNA-directed RNA polymerase complex"/>
    <property type="evidence" value="ECO:0007669"/>
    <property type="project" value="UniProtKB-KW"/>
</dbReference>
<reference evidence="12" key="2">
    <citation type="submission" date="2020-02" db="EMBL/GenBank/DDBJ databases">
        <authorList>
            <consortium name="Cyclocodon parviflorus"/>
            <person name="WangLi C."/>
        </authorList>
    </citation>
    <scope>NUCLEOTIDE SEQUENCE</scope>
</reference>
<comment type="function">
    <text evidence="9">DNA-dependent RNA polymerase catalyzes the transcription of DNA into RNA using the four ribonucleoside triphosphates as substrates.</text>
</comment>
<comment type="subunit">
    <text evidence="9">In plastids the minimal PEP RNA polymerase catalytic core is composed of four subunits: alpha, beta, beta', and beta''. When a (nuclear-encoded) sigma factor is associated with the core the holoenzyme is formed, which can initiate transcription.</text>
</comment>
<feature type="domain" description="RNA polymerase Rpb1" evidence="10">
    <location>
        <begin position="1193"/>
        <end position="1278"/>
    </location>
</feature>
<evidence type="ECO:0000259" key="10">
    <source>
        <dbReference type="Pfam" id="PF04998"/>
    </source>
</evidence>
<geneLocation type="chloroplast" evidence="12"/>
<keyword evidence="2 12" id="KW-0150">Chloroplast</keyword>
<dbReference type="SUPFAM" id="SSF64484">
    <property type="entry name" value="beta and beta-prime subunits of DNA dependent RNA-polymerase"/>
    <property type="match status" value="1"/>
</dbReference>
<dbReference type="Gene3D" id="1.10.274.100">
    <property type="entry name" value="RNA polymerase Rpb1, domain 3"/>
    <property type="match status" value="1"/>
</dbReference>
<organism evidence="12">
    <name type="scientific">Cyclocodon parviflorus</name>
    <dbReference type="NCBI Taxonomy" id="2851912"/>
    <lineage>
        <taxon>Eukaryota</taxon>
        <taxon>Viridiplantae</taxon>
        <taxon>Streptophyta</taxon>
        <taxon>Embryophyta</taxon>
        <taxon>Tracheophyta</taxon>
        <taxon>Spermatophyta</taxon>
        <taxon>Magnoliopsida</taxon>
        <taxon>eudicotyledons</taxon>
        <taxon>Gunneridae</taxon>
        <taxon>Pentapetalae</taxon>
        <taxon>asterids</taxon>
        <taxon>campanulids</taxon>
        <taxon>Asterales</taxon>
        <taxon>Campanulaceae</taxon>
        <taxon>Cyclocodon</taxon>
    </lineage>
</organism>
<dbReference type="GO" id="GO:0003899">
    <property type="term" value="F:DNA-directed RNA polymerase activity"/>
    <property type="evidence" value="ECO:0007669"/>
    <property type="project" value="UniProtKB-UniRule"/>
</dbReference>
<dbReference type="InterPro" id="IPR050254">
    <property type="entry name" value="RNA_pol_beta''_euk"/>
</dbReference>
<dbReference type="HAMAP" id="MF_01324">
    <property type="entry name" value="RNApol_bact_RpoC2"/>
    <property type="match status" value="1"/>
</dbReference>
<keyword evidence="4 9" id="KW-0808">Transferase</keyword>
<dbReference type="Pfam" id="PF04998">
    <property type="entry name" value="RNA_pol_Rpb1_5"/>
    <property type="match status" value="2"/>
</dbReference>
<evidence type="ECO:0000259" key="11">
    <source>
        <dbReference type="Pfam" id="PF05000"/>
    </source>
</evidence>
<dbReference type="EMBL" id="MT074353">
    <property type="protein sequence ID" value="QWZ47173.1"/>
    <property type="molecule type" value="Genomic_DNA"/>
</dbReference>
<dbReference type="GO" id="GO:0006351">
    <property type="term" value="P:DNA-templated transcription"/>
    <property type="evidence" value="ECO:0007669"/>
    <property type="project" value="UniProtKB-UniRule"/>
</dbReference>
<sequence>MAERANLVFHNKVIDGTAMKGLISRLIDHFGMAYTSHILDQVKTLGFQQATATSISLGIDDLLTIPSKRWLVQDAEQQSFILGKHHNYGNVHAVEKLRQSIEIWYATSEYLRQEMTPNFRMTDPLNPVHIMSFSGARGNASQVHQLVGMRGLMSDPQGQMIDLPIQSNLREGLSLTEYIISCYGARKGVVDTAVRTSDAGYLTRRLVEVVQHIVVRRTDCGTVRGISVSPRTRNGMMQERIFIQTLIGRVLADDLYIGSRCIATRNQDIGVGLANRVITFRAQSISIRTPFTCRSTSWICRLCYGRSPTHGDLVELGEAVGIIAGQSIGEPGTQLTLRTFHTGGVFTGGTAEHVRAPSNGKIKFNEDLVHPTRTRHGHPAFLCSIDVYVTIESEDFIHNVSIPSKSFLLVQNDQYVESEQVIAEIRAGTSTLSFKEKVRKHIYSDLEGEMHWNTDVYHAPEFTNVHLLPKTSHLWILLGEPWKSSLVSLSIHKDQDQMNVHSLSGKRRYISKPSVTKNQVRPKFFSSEVSGKGRGGISDYSELNQIRCTGCCNLRYMAILDENSDLLAKRRRNRFIIPLQSIQERENELTPSSGISIQITIHGIFRKNSILAYFDDPRYRRKNSGITKYETIELDSIFKNEDFLEYQGGADLRTKDQIKVDRFFFIPEEVHILAGSSSIMVRNNSIIGVDTQITLKTRSRVGGLVQVERKKKRIELRIFSGDIHFPGKTDKLSGYSGVLIPPRTGKTNSKEYKNLKNWLYIQQLTLPKKKYFVLVRPVVTYEQTGDINLVRLFPPDLLQERDNVQLQIVNYIFYGNGNPIRGISDTSIQLVRTCLVLNWDQDKKSSSSDEACASFVEIRTKDLIKDFLKIDLAKSPISYTRKRNDLSGSGLLSESKADRTNINPFSAIYSDSKASRQESLNQNQGTIHTLLNQNKECQSLIILSASNCSYSRMGPFNDVKSTDVKKESIKRDPLIPTKNSLGPLGTGLQIANVYSFSHLITYNQILVTNYFKLDNFKPTFQVLKYYLMDENGKILNPDPCSNIILNPFNLNWYFFHSNYCEKSSTIISLGQFICENVCIAKKGPPIKSGQVLIVQVDSVIIRSAKPYLATPGATVHGHYGKILYKGDTLVTFIYEKSRSGDITQGLPKVEQVFEVRSIDSISMNLKKRVEGWNKCITRILGIPWGFLIGAELTIVQSRISLVNKIQKVYRSQGVQIHNRHIEIIVRQITSKVVVSEDGMSNVFSPGELVGLLRAERMGRALEEAICYRAVLLGITRASLNTQSFISEASFQETARVLAKAALGGRIDWLKGLKENVVLGGMIPVGTGFKVKGLVPPSRQHNNIPLEINKKSLFEGEMRDILFHHKKLFDSFLSQNFHDTPD</sequence>
<keyword evidence="3 12" id="KW-0934">Plastid</keyword>
<evidence type="ECO:0000256" key="8">
    <source>
        <dbReference type="ARBA" id="ARBA00023163"/>
    </source>
</evidence>
<dbReference type="InterPro" id="IPR042102">
    <property type="entry name" value="RNA_pol_Rpb1_3_sf"/>
</dbReference>
<keyword evidence="6 9" id="KW-0479">Metal-binding</keyword>
<dbReference type="InterPro" id="IPR038120">
    <property type="entry name" value="Rpb1_funnel_sf"/>
</dbReference>
<comment type="similarity">
    <text evidence="9">Belongs to the RNA polymerase beta' chain family. RpoC2 subfamily.</text>
</comment>
<dbReference type="InterPro" id="IPR012756">
    <property type="entry name" value="DNA-dir_RpoC2_beta_pp"/>
</dbReference>
<dbReference type="InterPro" id="IPR007081">
    <property type="entry name" value="RNA_pol_Rpb1_5"/>
</dbReference>
<dbReference type="PANTHER" id="PTHR34995">
    <property type="entry name" value="DNA-DIRECTED RNA POLYMERASE SUBUNIT BETA"/>
    <property type="match status" value="1"/>
</dbReference>
<dbReference type="PANTHER" id="PTHR34995:SF1">
    <property type="entry name" value="DNA-DIRECTED RNA POLYMERASE SUBUNIT BETA"/>
    <property type="match status" value="1"/>
</dbReference>
<dbReference type="Gene3D" id="1.10.1790.20">
    <property type="match status" value="1"/>
</dbReference>
<dbReference type="Pfam" id="PF05000">
    <property type="entry name" value="RNA_pol_Rpb1_4"/>
    <property type="match status" value="1"/>
</dbReference>
<proteinExistence type="inferred from homology"/>
<feature type="domain" description="RNA polymerase Rpb1" evidence="10">
    <location>
        <begin position="172"/>
        <end position="367"/>
    </location>
</feature>
<comment type="subcellular location">
    <subcellularLocation>
        <location evidence="9">Plastid</location>
        <location evidence="9">Chloroplast</location>
    </subcellularLocation>
</comment>
<gene>
    <name evidence="9 12" type="primary">rpoC2</name>
</gene>
<evidence type="ECO:0000256" key="7">
    <source>
        <dbReference type="ARBA" id="ARBA00022833"/>
    </source>
</evidence>
<evidence type="ECO:0000313" key="12">
    <source>
        <dbReference type="EMBL" id="QWZ47173.1"/>
    </source>
</evidence>